<dbReference type="Proteomes" id="UP000245959">
    <property type="component" value="Unassembled WGS sequence"/>
</dbReference>
<comment type="caution">
    <text evidence="1">The sequence shown here is derived from an EMBL/GenBank/DDBJ whole genome shotgun (WGS) entry which is preliminary data.</text>
</comment>
<dbReference type="GeneID" id="78294278"/>
<dbReference type="AlphaFoldDB" id="A0A2U1B8G1"/>
<keyword evidence="2" id="KW-1185">Reference proteome</keyword>
<evidence type="ECO:0000313" key="1">
    <source>
        <dbReference type="EMBL" id="PVY44963.1"/>
    </source>
</evidence>
<proteinExistence type="predicted"/>
<evidence type="ECO:0000313" key="2">
    <source>
        <dbReference type="Proteomes" id="UP000245959"/>
    </source>
</evidence>
<dbReference type="EMBL" id="QEKH01000004">
    <property type="protein sequence ID" value="PVY44963.1"/>
    <property type="molecule type" value="Genomic_DNA"/>
</dbReference>
<dbReference type="OrthoDB" id="927833at2"/>
<sequence length="345" mass="40148">MFGIDFPGDGELLNHSHGAETAKGLRITVRGRGPRDRRITVNGAEARRDGEFFAAPVLLTEQLQEITAEAGGERLSVTPYYDRNSRRRYNFFIDDNAFFFRELAVENRRSLFDSFYLAALREIHREFGTKFTLNCFYENAHQPFRLSGFPDRFRGEWEENSGWLRLAFHADCEFPEHPYGAAYPEKLPEHYMRVAAEIRRFAGEQTLIPPVLVHFFDVADPAARRFLREQGMRCFTRSEPYWRNLRERTGREWFARFDSGNRWLEIPVEFFSNLLTQSGIRETVARIAATPGKELVNLGSHEQYCYPFYARCLSDHLERLRLMAELMAEAGYSSVFPAESPESCF</sequence>
<gene>
    <name evidence="1" type="ORF">C8D82_104108</name>
</gene>
<reference evidence="1 2" key="1">
    <citation type="submission" date="2018-04" db="EMBL/GenBank/DDBJ databases">
        <title>Genomic Encyclopedia of Type Strains, Phase IV (KMG-IV): sequencing the most valuable type-strain genomes for metagenomic binning, comparative biology and taxonomic classification.</title>
        <authorList>
            <person name="Goeker M."/>
        </authorList>
    </citation>
    <scope>NUCLEOTIDE SEQUENCE [LARGE SCALE GENOMIC DNA]</scope>
    <source>
        <strain evidence="1 2">DSM 14823</strain>
    </source>
</reference>
<protein>
    <recommendedName>
        <fullName evidence="3">Glycoside hydrolase family 57 N-terminal domain-containing protein</fullName>
    </recommendedName>
</protein>
<organism evidence="1 2">
    <name type="scientific">Victivallis vadensis</name>
    <dbReference type="NCBI Taxonomy" id="172901"/>
    <lineage>
        <taxon>Bacteria</taxon>
        <taxon>Pseudomonadati</taxon>
        <taxon>Lentisphaerota</taxon>
        <taxon>Lentisphaeria</taxon>
        <taxon>Victivallales</taxon>
        <taxon>Victivallaceae</taxon>
        <taxon>Victivallis</taxon>
    </lineage>
</organism>
<name>A0A2U1B8G1_9BACT</name>
<evidence type="ECO:0008006" key="3">
    <source>
        <dbReference type="Google" id="ProtNLM"/>
    </source>
</evidence>
<accession>A0A2U1B8G1</accession>
<dbReference type="RefSeq" id="WP_116882954.1">
    <property type="nucleotide sequence ID" value="NZ_CABMMC010000051.1"/>
</dbReference>